<dbReference type="PANTHER" id="PTHR12493:SF0">
    <property type="entry name" value="CUE DOMAIN-CONTAINING PROTEIN 2"/>
    <property type="match status" value="1"/>
</dbReference>
<evidence type="ECO:0000313" key="8">
    <source>
        <dbReference type="Proteomes" id="UP000015102"/>
    </source>
</evidence>
<feature type="compositionally biased region" description="Basic and acidic residues" evidence="6">
    <location>
        <begin position="98"/>
        <end position="112"/>
    </location>
</feature>
<dbReference type="EMBL" id="CAQQ02102194">
    <property type="status" value="NOT_ANNOTATED_CDS"/>
    <property type="molecule type" value="Genomic_DNA"/>
</dbReference>
<dbReference type="HOGENOM" id="CLU_1830197_0_0_1"/>
<evidence type="ECO:0000256" key="3">
    <source>
        <dbReference type="ARBA" id="ARBA00022490"/>
    </source>
</evidence>
<evidence type="ECO:0000256" key="2">
    <source>
        <dbReference type="ARBA" id="ARBA00004496"/>
    </source>
</evidence>
<dbReference type="Proteomes" id="UP000015102">
    <property type="component" value="Unassembled WGS sequence"/>
</dbReference>
<comment type="subcellular location">
    <subcellularLocation>
        <location evidence="2">Cytoplasm</location>
    </subcellularLocation>
    <subcellularLocation>
        <location evidence="1">Nucleus</location>
    </subcellularLocation>
</comment>
<dbReference type="STRING" id="36166.T1GG35"/>
<protein>
    <submittedName>
        <fullName evidence="7">Uncharacterized protein</fullName>
    </submittedName>
</protein>
<evidence type="ECO:0000256" key="4">
    <source>
        <dbReference type="ARBA" id="ARBA00022786"/>
    </source>
</evidence>
<keyword evidence="5" id="KW-0539">Nucleus</keyword>
<feature type="region of interest" description="Disordered" evidence="6">
    <location>
        <begin position="98"/>
        <end position="141"/>
    </location>
</feature>
<keyword evidence="3" id="KW-0963">Cytoplasm</keyword>
<proteinExistence type="predicted"/>
<dbReference type="GO" id="GO:0005634">
    <property type="term" value="C:nucleus"/>
    <property type="evidence" value="ECO:0007669"/>
    <property type="project" value="UniProtKB-SubCell"/>
</dbReference>
<dbReference type="PANTHER" id="PTHR12493">
    <property type="entry name" value="CUE DOMAIN CONTAINING 2"/>
    <property type="match status" value="1"/>
</dbReference>
<accession>T1GG35</accession>
<dbReference type="EMBL" id="CAQQ02102195">
    <property type="status" value="NOT_ANNOTATED_CDS"/>
    <property type="molecule type" value="Genomic_DNA"/>
</dbReference>
<keyword evidence="8" id="KW-1185">Reference proteome</keyword>
<dbReference type="EnsemblMetazoa" id="MESCA002341-RA">
    <property type="protein sequence ID" value="MESCA002341-PA"/>
    <property type="gene ID" value="MESCA002341"/>
</dbReference>
<dbReference type="AlphaFoldDB" id="T1GG35"/>
<sequence>QIPNADISFIDDIVLSYIVSIIKEIEDDEFDLDAFQEMISAYFNDFATIDSGIVCAWLFKLEGELRQNAAVEEKEKDKKAEVQLASLKLSDIIPESKLKRRDSTAQEKEENATRNSRRSQHLSETSDAGSTDSSNYDYFIE</sequence>
<dbReference type="GO" id="GO:0005737">
    <property type="term" value="C:cytoplasm"/>
    <property type="evidence" value="ECO:0007669"/>
    <property type="project" value="UniProtKB-SubCell"/>
</dbReference>
<keyword evidence="4" id="KW-0833">Ubl conjugation pathway</keyword>
<evidence type="ECO:0000313" key="7">
    <source>
        <dbReference type="EnsemblMetazoa" id="MESCA002341-PA"/>
    </source>
</evidence>
<evidence type="ECO:0000256" key="6">
    <source>
        <dbReference type="SAM" id="MobiDB-lite"/>
    </source>
</evidence>
<reference evidence="8" key="1">
    <citation type="submission" date="2013-02" db="EMBL/GenBank/DDBJ databases">
        <authorList>
            <person name="Hughes D."/>
        </authorList>
    </citation>
    <scope>NUCLEOTIDE SEQUENCE</scope>
    <source>
        <strain>Durham</strain>
        <strain evidence="8">NC isolate 2 -- Noor lab</strain>
    </source>
</reference>
<name>T1GG35_MEGSC</name>
<evidence type="ECO:0000256" key="1">
    <source>
        <dbReference type="ARBA" id="ARBA00004123"/>
    </source>
</evidence>
<feature type="compositionally biased region" description="Polar residues" evidence="6">
    <location>
        <begin position="122"/>
        <end position="141"/>
    </location>
</feature>
<evidence type="ECO:0000256" key="5">
    <source>
        <dbReference type="ARBA" id="ARBA00023242"/>
    </source>
</evidence>
<reference evidence="7" key="2">
    <citation type="submission" date="2015-06" db="UniProtKB">
        <authorList>
            <consortium name="EnsemblMetazoa"/>
        </authorList>
    </citation>
    <scope>IDENTIFICATION</scope>
</reference>
<organism evidence="7 8">
    <name type="scientific">Megaselia scalaris</name>
    <name type="common">Humpbacked fly</name>
    <name type="synonym">Phora scalaris</name>
    <dbReference type="NCBI Taxonomy" id="36166"/>
    <lineage>
        <taxon>Eukaryota</taxon>
        <taxon>Metazoa</taxon>
        <taxon>Ecdysozoa</taxon>
        <taxon>Arthropoda</taxon>
        <taxon>Hexapoda</taxon>
        <taxon>Insecta</taxon>
        <taxon>Pterygota</taxon>
        <taxon>Neoptera</taxon>
        <taxon>Endopterygota</taxon>
        <taxon>Diptera</taxon>
        <taxon>Brachycera</taxon>
        <taxon>Muscomorpha</taxon>
        <taxon>Platypezoidea</taxon>
        <taxon>Phoridae</taxon>
        <taxon>Megaseliini</taxon>
        <taxon>Megaselia</taxon>
    </lineage>
</organism>